<dbReference type="InterPro" id="IPR036812">
    <property type="entry name" value="NAD(P)_OxRdtase_dom_sf"/>
</dbReference>
<dbReference type="RefSeq" id="XP_007919457.1">
    <property type="nucleotide sequence ID" value="XM_007921266.1"/>
</dbReference>
<accession>R8B8Y3</accession>
<evidence type="ECO:0000256" key="2">
    <source>
        <dbReference type="ARBA" id="ARBA00038157"/>
    </source>
</evidence>
<evidence type="ECO:0000313" key="5">
    <source>
        <dbReference type="Proteomes" id="UP000014074"/>
    </source>
</evidence>
<dbReference type="OrthoDB" id="48988at2759"/>
<evidence type="ECO:0000256" key="1">
    <source>
        <dbReference type="ARBA" id="ARBA00023002"/>
    </source>
</evidence>
<dbReference type="GO" id="GO:0016491">
    <property type="term" value="F:oxidoreductase activity"/>
    <property type="evidence" value="ECO:0007669"/>
    <property type="project" value="UniProtKB-KW"/>
</dbReference>
<comment type="similarity">
    <text evidence="2">Belongs to the aldo/keto reductase family. Aldo/keto reductase 2 subfamily.</text>
</comment>
<dbReference type="EMBL" id="KB933375">
    <property type="protein sequence ID" value="EON95774.1"/>
    <property type="molecule type" value="Genomic_DNA"/>
</dbReference>
<dbReference type="SUPFAM" id="SSF51430">
    <property type="entry name" value="NAD(P)-linked oxidoreductase"/>
    <property type="match status" value="1"/>
</dbReference>
<dbReference type="AlphaFoldDB" id="R8B8Y3"/>
<keyword evidence="1" id="KW-0560">Oxidoreductase</keyword>
<protein>
    <submittedName>
        <fullName evidence="4">Putative aryl-alcohol dehydrogenase protein</fullName>
    </submittedName>
</protein>
<gene>
    <name evidence="4" type="ORF">UCRPA7_8756</name>
</gene>
<sequence length="347" mass="38420">MSLGEEWAEGLGAVGKEQSFKLLDTYFDAGGNFFDTASGYQNEESEKILGEWMESRGVRDRCVVSTKYAQNYRLHDIGKIKSINFNGNSKLTMNLSIRDSLKKLRIEWIDVFFVHGWDYSATIEEVMDALDILVKQGKVMYLGISNTPAWVVTAANTYAKLTGKTPFSVYQGPWSVLNRTLEKDVIPMCRQFGLAINAYAVLASGKLRSQKDIEARKASGERVFRHGVSEQTEAERKSSAALEKVGEELGGKSITAVALAYVLAKAPYTFPVVGVREVEQLQDNIAALDIKLSDEQILYLESVQPFEMAWPASWLGGDPSVSGKDLLSAVSSGRVDYVRAPRPVGYN</sequence>
<evidence type="ECO:0000313" key="4">
    <source>
        <dbReference type="EMBL" id="EON95774.1"/>
    </source>
</evidence>
<dbReference type="InterPro" id="IPR023210">
    <property type="entry name" value="NADP_OxRdtase_dom"/>
</dbReference>
<dbReference type="Pfam" id="PF00248">
    <property type="entry name" value="Aldo_ket_red"/>
    <property type="match status" value="1"/>
</dbReference>
<evidence type="ECO:0000259" key="3">
    <source>
        <dbReference type="Pfam" id="PF00248"/>
    </source>
</evidence>
<dbReference type="Proteomes" id="UP000014074">
    <property type="component" value="Unassembled WGS sequence"/>
</dbReference>
<dbReference type="PANTHER" id="PTHR43364:SF2">
    <property type="entry name" value="ARYL-ALCOHOL DEHYDROGENASE AAD10-RELATED"/>
    <property type="match status" value="1"/>
</dbReference>
<proteinExistence type="inferred from homology"/>
<reference evidence="5" key="1">
    <citation type="journal article" date="2013" name="Genome Announc.">
        <title>Draft genome sequence of the ascomycete Phaeoacremonium aleophilum strain UCR-PA7, a causal agent of the esca disease complex in grapevines.</title>
        <authorList>
            <person name="Blanco-Ulate B."/>
            <person name="Rolshausen P."/>
            <person name="Cantu D."/>
        </authorList>
    </citation>
    <scope>NUCLEOTIDE SEQUENCE [LARGE SCALE GENOMIC DNA]</scope>
    <source>
        <strain evidence="5">UCR-PA7</strain>
    </source>
</reference>
<name>R8B8Y3_PHAM7</name>
<keyword evidence="5" id="KW-1185">Reference proteome</keyword>
<dbReference type="KEGG" id="tmn:UCRPA7_8756"/>
<dbReference type="InterPro" id="IPR050523">
    <property type="entry name" value="AKR_Detox_Biosynth"/>
</dbReference>
<dbReference type="PANTHER" id="PTHR43364">
    <property type="entry name" value="NADH-SPECIFIC METHYLGLYOXAL REDUCTASE-RELATED"/>
    <property type="match status" value="1"/>
</dbReference>
<dbReference type="GeneID" id="19329638"/>
<dbReference type="Gene3D" id="3.20.20.100">
    <property type="entry name" value="NADP-dependent oxidoreductase domain"/>
    <property type="match status" value="1"/>
</dbReference>
<feature type="domain" description="NADP-dependent oxidoreductase" evidence="3">
    <location>
        <begin position="1"/>
        <end position="303"/>
    </location>
</feature>
<dbReference type="eggNOG" id="KOG1575">
    <property type="taxonomic scope" value="Eukaryota"/>
</dbReference>
<organism evidence="4 5">
    <name type="scientific">Phaeoacremonium minimum (strain UCR-PA7)</name>
    <name type="common">Esca disease fungus</name>
    <name type="synonym">Togninia minima</name>
    <dbReference type="NCBI Taxonomy" id="1286976"/>
    <lineage>
        <taxon>Eukaryota</taxon>
        <taxon>Fungi</taxon>
        <taxon>Dikarya</taxon>
        <taxon>Ascomycota</taxon>
        <taxon>Pezizomycotina</taxon>
        <taxon>Sordariomycetes</taxon>
        <taxon>Sordariomycetidae</taxon>
        <taxon>Togniniales</taxon>
        <taxon>Togniniaceae</taxon>
        <taxon>Phaeoacremonium</taxon>
    </lineage>
</organism>
<dbReference type="HOGENOM" id="CLU_023205_2_2_1"/>